<protein>
    <submittedName>
        <fullName evidence="12">Electron transport complex subunit D</fullName>
    </submittedName>
    <submittedName>
        <fullName evidence="11">Electron transporter RnfD</fullName>
    </submittedName>
</protein>
<keyword evidence="13" id="KW-1185">Reference proteome</keyword>
<evidence type="ECO:0000313" key="12">
    <source>
        <dbReference type="EMBL" id="GMA72233.1"/>
    </source>
</evidence>
<organism evidence="12 14">
    <name type="scientific">Tetragenococcus osmophilus</name>
    <dbReference type="NCBI Taxonomy" id="526944"/>
    <lineage>
        <taxon>Bacteria</taxon>
        <taxon>Bacillati</taxon>
        <taxon>Bacillota</taxon>
        <taxon>Bacilli</taxon>
        <taxon>Lactobacillales</taxon>
        <taxon>Enterococcaceae</taxon>
        <taxon>Tetragenococcus</taxon>
    </lineage>
</organism>
<reference evidence="11" key="3">
    <citation type="submission" date="2018-03" db="EMBL/GenBank/DDBJ databases">
        <authorList>
            <person name="Jeon C.O."/>
        </authorList>
    </citation>
    <scope>NUCLEOTIDE SEQUENCE</scope>
    <source>
        <strain evidence="11">JCM 31126</strain>
    </source>
</reference>
<keyword evidence="9 10" id="KW-0472">Membrane</keyword>
<evidence type="ECO:0000256" key="2">
    <source>
        <dbReference type="ARBA" id="ARBA00022553"/>
    </source>
</evidence>
<reference evidence="11 13" key="1">
    <citation type="journal article" date="2012" name="Int. J. Syst. Evol. Microbiol.">
        <title>Characterization of Tetragenococcus strains from sugar thick juice reveals a novel species, Tetragenococcus osmophilus sp. nov., and divides Tetragenococcus halophilus into two subspecies, T. halophilus subsp. halophilus subsp. nov. and T. halophilus subsp. flandriensis subsp. nov.</title>
        <authorList>
            <person name="Juste A."/>
            <person name="Van Trappen S."/>
            <person name="Verreth C."/>
            <person name="Cleenwerck I."/>
            <person name="De Vos P."/>
            <person name="Lievens B."/>
            <person name="Willems K.A."/>
        </authorList>
    </citation>
    <scope>NUCLEOTIDE SEQUENCE [LARGE SCALE GENOMIC DNA]</scope>
    <source>
        <strain evidence="11 13">JCM 31126</strain>
    </source>
</reference>
<accession>A0AA38CVU0</accession>
<dbReference type="PANTHER" id="PTHR30578:SF0">
    <property type="entry name" value="ION-TRANSLOCATING OXIDOREDUCTASE COMPLEX SUBUNIT D"/>
    <property type="match status" value="1"/>
</dbReference>
<keyword evidence="8 10" id="KW-1133">Transmembrane helix</keyword>
<dbReference type="Proteomes" id="UP001157039">
    <property type="component" value="Unassembled WGS sequence"/>
</dbReference>
<keyword evidence="3" id="KW-0285">Flavoprotein</keyword>
<keyword evidence="6" id="KW-1278">Translocase</keyword>
<dbReference type="NCBIfam" id="TIGR01946">
    <property type="entry name" value="rnfD"/>
    <property type="match status" value="1"/>
</dbReference>
<feature type="transmembrane region" description="Helical" evidence="10">
    <location>
        <begin position="93"/>
        <end position="118"/>
    </location>
</feature>
<dbReference type="PANTHER" id="PTHR30578">
    <property type="entry name" value="ELECTRON TRANSPORT COMPLEX PROTEIN RNFD"/>
    <property type="match status" value="1"/>
</dbReference>
<keyword evidence="1" id="KW-0813">Transport</keyword>
<sequence length="352" mass="38209">MENSVDMKKAQNKLQVGPSPHIRTRRTTKSMMIEMLIALVPPIIAASYFFGWWVFVQLAVASGVAVLSEYAFQKMTHRKVTIKDCSALVTGTLLGLSFPVTAPLWVVTVTSIFAIVVVKQWNAGLGNGGIGRNYLNPAVTARVCAKIFFTPFFTDWVLPTGFSAGPYGGVDAVSSSTPLEFIGHGAQSVSNQVPALRELFLGVNLGGNIGETSKLAILIGMLYLIFRRIISPKIPLLFIGSTVLVMCFWGSFDLEFMLTHALTGTLFFGATYMATDYSSGALTPAGKTVFAIGGGVLTALLRLVFDYPGGLGIAIIIMNICAPFIDQKLMPRIYGHKKRPNVKFDRQNPNQL</sequence>
<dbReference type="GO" id="GO:0022900">
    <property type="term" value="P:electron transport chain"/>
    <property type="evidence" value="ECO:0007669"/>
    <property type="project" value="InterPro"/>
</dbReference>
<feature type="transmembrane region" description="Helical" evidence="10">
    <location>
        <begin position="311"/>
        <end position="329"/>
    </location>
</feature>
<dbReference type="Pfam" id="PF03116">
    <property type="entry name" value="NQR2_RnfD_RnfE"/>
    <property type="match status" value="1"/>
</dbReference>
<evidence type="ECO:0000313" key="14">
    <source>
        <dbReference type="Proteomes" id="UP001157039"/>
    </source>
</evidence>
<reference evidence="12 14" key="2">
    <citation type="journal article" date="2014" name="Int. J. Syst. Evol. Microbiol.">
        <title>Complete genome sequence of Corynebacterium casei LMG S-19264T (=DSM 44701T), isolated from a smear-ripened cheese.</title>
        <authorList>
            <consortium name="US DOE Joint Genome Institute (JGI-PGF)"/>
            <person name="Walter F."/>
            <person name="Albersmeier A."/>
            <person name="Kalinowski J."/>
            <person name="Ruckert C."/>
        </authorList>
    </citation>
    <scope>NUCLEOTIDE SEQUENCE [LARGE SCALE GENOMIC DNA]</scope>
    <source>
        <strain evidence="12 14">NBRC 114545</strain>
    </source>
</reference>
<evidence type="ECO:0000256" key="9">
    <source>
        <dbReference type="ARBA" id="ARBA00023136"/>
    </source>
</evidence>
<evidence type="ECO:0000313" key="13">
    <source>
        <dbReference type="Proteomes" id="UP000268310"/>
    </source>
</evidence>
<evidence type="ECO:0000256" key="3">
    <source>
        <dbReference type="ARBA" id="ARBA00022630"/>
    </source>
</evidence>
<dbReference type="Proteomes" id="UP000268310">
    <property type="component" value="Chromosome"/>
</dbReference>
<dbReference type="InterPro" id="IPR004338">
    <property type="entry name" value="NqrB/RnfD"/>
</dbReference>
<evidence type="ECO:0000313" key="11">
    <source>
        <dbReference type="EMBL" id="AYW48103.1"/>
    </source>
</evidence>
<dbReference type="KEGG" id="too:C7K38_06805"/>
<keyword evidence="4" id="KW-0288">FMN</keyword>
<dbReference type="AlphaFoldDB" id="A0AA38CVU0"/>
<dbReference type="InterPro" id="IPR011303">
    <property type="entry name" value="RnfD_bac"/>
</dbReference>
<evidence type="ECO:0000256" key="5">
    <source>
        <dbReference type="ARBA" id="ARBA00022692"/>
    </source>
</evidence>
<dbReference type="GO" id="GO:0055085">
    <property type="term" value="P:transmembrane transport"/>
    <property type="evidence" value="ECO:0007669"/>
    <property type="project" value="InterPro"/>
</dbReference>
<feature type="transmembrane region" description="Helical" evidence="10">
    <location>
        <begin position="233"/>
        <end position="252"/>
    </location>
</feature>
<evidence type="ECO:0000256" key="7">
    <source>
        <dbReference type="ARBA" id="ARBA00022982"/>
    </source>
</evidence>
<evidence type="ECO:0000256" key="6">
    <source>
        <dbReference type="ARBA" id="ARBA00022967"/>
    </source>
</evidence>
<reference evidence="12" key="4">
    <citation type="submission" date="2023-02" db="EMBL/GenBank/DDBJ databases">
        <authorList>
            <person name="Sun Q."/>
            <person name="Mori K."/>
        </authorList>
    </citation>
    <scope>NUCLEOTIDE SEQUENCE</scope>
    <source>
        <strain evidence="12">NBRC 114545</strain>
    </source>
</reference>
<name>A0AA38CVU0_9ENTE</name>
<gene>
    <name evidence="12" type="primary">rnfD</name>
    <name evidence="11" type="ORF">C7K38_06805</name>
    <name evidence="12" type="ORF">GCM10025885_12820</name>
</gene>
<evidence type="ECO:0000256" key="1">
    <source>
        <dbReference type="ARBA" id="ARBA00022448"/>
    </source>
</evidence>
<keyword evidence="2" id="KW-0597">Phosphoprotein</keyword>
<keyword evidence="7" id="KW-0249">Electron transport</keyword>
<dbReference type="RefSeq" id="WP_123935730.1">
    <property type="nucleotide sequence ID" value="NZ_BSUW01000001.1"/>
</dbReference>
<proteinExistence type="predicted"/>
<evidence type="ECO:0000256" key="10">
    <source>
        <dbReference type="SAM" id="Phobius"/>
    </source>
</evidence>
<dbReference type="EMBL" id="CP027783">
    <property type="protein sequence ID" value="AYW48103.1"/>
    <property type="molecule type" value="Genomic_DNA"/>
</dbReference>
<dbReference type="GO" id="GO:0005886">
    <property type="term" value="C:plasma membrane"/>
    <property type="evidence" value="ECO:0007669"/>
    <property type="project" value="TreeGrafter"/>
</dbReference>
<keyword evidence="5 10" id="KW-0812">Transmembrane</keyword>
<evidence type="ECO:0000256" key="8">
    <source>
        <dbReference type="ARBA" id="ARBA00022989"/>
    </source>
</evidence>
<dbReference type="EMBL" id="BSUW01000001">
    <property type="protein sequence ID" value="GMA72233.1"/>
    <property type="molecule type" value="Genomic_DNA"/>
</dbReference>
<feature type="transmembrane region" description="Helical" evidence="10">
    <location>
        <begin position="31"/>
        <end position="49"/>
    </location>
</feature>
<evidence type="ECO:0000256" key="4">
    <source>
        <dbReference type="ARBA" id="ARBA00022643"/>
    </source>
</evidence>